<dbReference type="GO" id="GO:0009279">
    <property type="term" value="C:cell outer membrane"/>
    <property type="evidence" value="ECO:0007669"/>
    <property type="project" value="TreeGrafter"/>
</dbReference>
<proteinExistence type="predicted"/>
<feature type="region of interest" description="Disordered" evidence="1">
    <location>
        <begin position="70"/>
        <end position="93"/>
    </location>
</feature>
<gene>
    <name evidence="2" type="primary">fimD_8</name>
    <name evidence="2" type="ORF">NCTC6754_07728</name>
</gene>
<feature type="compositionally biased region" description="Basic and acidic residues" evidence="1">
    <location>
        <begin position="82"/>
        <end position="93"/>
    </location>
</feature>
<organism evidence="2 3">
    <name type="scientific">Salmonella enterica I</name>
    <dbReference type="NCBI Taxonomy" id="59201"/>
    <lineage>
        <taxon>Bacteria</taxon>
        <taxon>Pseudomonadati</taxon>
        <taxon>Pseudomonadota</taxon>
        <taxon>Gammaproteobacteria</taxon>
        <taxon>Enterobacterales</taxon>
        <taxon>Enterobacteriaceae</taxon>
        <taxon>Salmonella</taxon>
    </lineage>
</organism>
<evidence type="ECO:0000313" key="3">
    <source>
        <dbReference type="Proteomes" id="UP000269208"/>
    </source>
</evidence>
<dbReference type="GO" id="GO:0009297">
    <property type="term" value="P:pilus assembly"/>
    <property type="evidence" value="ECO:0007669"/>
    <property type="project" value="InterPro"/>
</dbReference>
<protein>
    <submittedName>
        <fullName evidence="2">Outer membrane usher protein</fullName>
    </submittedName>
</protein>
<evidence type="ECO:0000256" key="1">
    <source>
        <dbReference type="SAM" id="MobiDB-lite"/>
    </source>
</evidence>
<dbReference type="PANTHER" id="PTHR30451">
    <property type="entry name" value="OUTER MEMBRANE USHER PROTEIN"/>
    <property type="match status" value="1"/>
</dbReference>
<dbReference type="EMBL" id="LR134190">
    <property type="protein sequence ID" value="VEB62334.1"/>
    <property type="molecule type" value="Genomic_DNA"/>
</dbReference>
<reference evidence="2 3" key="1">
    <citation type="submission" date="2018-12" db="EMBL/GenBank/DDBJ databases">
        <authorList>
            <consortium name="Pathogen Informatics"/>
        </authorList>
    </citation>
    <scope>NUCLEOTIDE SEQUENCE [LARGE SCALE GENOMIC DNA]</scope>
    <source>
        <strain evidence="2 3">NCTC6754</strain>
    </source>
</reference>
<name>A0A447U818_SALET</name>
<dbReference type="GO" id="GO:0015473">
    <property type="term" value="F:fimbrial usher porin activity"/>
    <property type="evidence" value="ECO:0007669"/>
    <property type="project" value="InterPro"/>
</dbReference>
<evidence type="ECO:0000313" key="2">
    <source>
        <dbReference type="EMBL" id="VEB62334.1"/>
    </source>
</evidence>
<sequence>MAPGGCVITEPGAIRKGTAIIRNAGTTLATWVQRAIIPLKSELVMGDSNTGNDVFDSVGFRGARLYSSDNMYPDSLPGLRPHGLEESPGRRQS</sequence>
<dbReference type="PANTHER" id="PTHR30451:SF6">
    <property type="entry name" value="OUTER MEMBRANE USHER PROTEIN SFMD"/>
    <property type="match status" value="1"/>
</dbReference>
<accession>A0A447U818</accession>
<dbReference type="Proteomes" id="UP000269208">
    <property type="component" value="Chromosome"/>
</dbReference>
<dbReference type="InterPro" id="IPR000015">
    <property type="entry name" value="Fimb_usher"/>
</dbReference>
<dbReference type="AlphaFoldDB" id="A0A447U818"/>
<dbReference type="Pfam" id="PF00577">
    <property type="entry name" value="Usher"/>
    <property type="match status" value="1"/>
</dbReference>